<dbReference type="InterPro" id="IPR015915">
    <property type="entry name" value="Kelch-typ_b-propeller"/>
</dbReference>
<sequence length="421" mass="41787">MIASLALAALLPLLATAVPCVQFDTQWNLYAFGGSQDVNLGKSSSWAQPQVTPLTSTGRPPWTGNTTQCLLSQFNNAMYVVGADASDASKIYIYSFAGNSWSTQSTSSAPSPQTRSASVLDHDTNVLFTYANGGLSQLDMSAVTTAASGSALAWEGVSAPSWGSGYASSATAAQASNHIMYFGAPNTAAGSAQIFVVHYAYWQPTAQNFASRSGGQAFPDLAGQAVSFPVDGEGVPTQLVYIPSDFSASYVVNHWTNPSSYASTDGSPYASNLINTTTTLPAPPTKDANAAYAASYQSLVQITTGGEINYIANAVGSGSATSGASWTKMNYALAGVSGGSSASASASGSATGSASSGSASASGTGSRSASASGTASASGSGAAAASSSRAAAGKVVQGGMGLVGIAGAAVVAAVAGVGMLL</sequence>
<evidence type="ECO:0000256" key="3">
    <source>
        <dbReference type="SAM" id="SignalP"/>
    </source>
</evidence>
<dbReference type="Proteomes" id="UP001164286">
    <property type="component" value="Unassembled WGS sequence"/>
</dbReference>
<keyword evidence="2" id="KW-0472">Membrane</keyword>
<evidence type="ECO:0000256" key="2">
    <source>
        <dbReference type="SAM" id="Phobius"/>
    </source>
</evidence>
<feature type="chain" id="PRO_5041368532" description="Fucose-specific lectin" evidence="3">
    <location>
        <begin position="18"/>
        <end position="421"/>
    </location>
</feature>
<name>A0AA38LSA9_9TREE</name>
<comment type="caution">
    <text evidence="4">The sequence shown here is derived from an EMBL/GenBank/DDBJ whole genome shotgun (WGS) entry which is preliminary data.</text>
</comment>
<feature type="transmembrane region" description="Helical" evidence="2">
    <location>
        <begin position="398"/>
        <end position="420"/>
    </location>
</feature>
<dbReference type="AlphaFoldDB" id="A0AA38LSA9"/>
<evidence type="ECO:0000313" key="5">
    <source>
        <dbReference type="Proteomes" id="UP001164286"/>
    </source>
</evidence>
<gene>
    <name evidence="4" type="ORF">MKK02DRAFT_40655</name>
</gene>
<keyword evidence="2" id="KW-0812">Transmembrane</keyword>
<dbReference type="EMBL" id="JAKWFO010000014">
    <property type="protein sequence ID" value="KAI9632354.1"/>
    <property type="molecule type" value="Genomic_DNA"/>
</dbReference>
<organism evidence="4 5">
    <name type="scientific">Dioszegia hungarica</name>
    <dbReference type="NCBI Taxonomy" id="4972"/>
    <lineage>
        <taxon>Eukaryota</taxon>
        <taxon>Fungi</taxon>
        <taxon>Dikarya</taxon>
        <taxon>Basidiomycota</taxon>
        <taxon>Agaricomycotina</taxon>
        <taxon>Tremellomycetes</taxon>
        <taxon>Tremellales</taxon>
        <taxon>Bulleribasidiaceae</taxon>
        <taxon>Dioszegia</taxon>
    </lineage>
</organism>
<evidence type="ECO:0000313" key="4">
    <source>
        <dbReference type="EMBL" id="KAI9632354.1"/>
    </source>
</evidence>
<dbReference type="RefSeq" id="XP_052942131.1">
    <property type="nucleotide sequence ID" value="XM_053091199.1"/>
</dbReference>
<accession>A0AA38LSA9</accession>
<dbReference type="GeneID" id="77730404"/>
<evidence type="ECO:0000256" key="1">
    <source>
        <dbReference type="SAM" id="MobiDB-lite"/>
    </source>
</evidence>
<keyword evidence="3" id="KW-0732">Signal</keyword>
<proteinExistence type="predicted"/>
<keyword evidence="5" id="KW-1185">Reference proteome</keyword>
<reference evidence="4" key="1">
    <citation type="journal article" date="2022" name="G3 (Bethesda)">
        <title>High quality genome of the basidiomycete yeast Dioszegia hungarica PDD-24b-2 isolated from cloud water.</title>
        <authorList>
            <person name="Jarrige D."/>
            <person name="Haridas S."/>
            <person name="Bleykasten-Grosshans C."/>
            <person name="Joly M."/>
            <person name="Nadalig T."/>
            <person name="Sancelme M."/>
            <person name="Vuilleumier S."/>
            <person name="Grigoriev I.V."/>
            <person name="Amato P."/>
            <person name="Bringel F."/>
        </authorList>
    </citation>
    <scope>NUCLEOTIDE SEQUENCE</scope>
    <source>
        <strain evidence="4">PDD-24b-2</strain>
    </source>
</reference>
<keyword evidence="2" id="KW-1133">Transmembrane helix</keyword>
<evidence type="ECO:0008006" key="6">
    <source>
        <dbReference type="Google" id="ProtNLM"/>
    </source>
</evidence>
<feature type="region of interest" description="Disordered" evidence="1">
    <location>
        <begin position="347"/>
        <end position="372"/>
    </location>
</feature>
<protein>
    <recommendedName>
        <fullName evidence="6">Fucose-specific lectin</fullName>
    </recommendedName>
</protein>
<dbReference type="SUPFAM" id="SSF117281">
    <property type="entry name" value="Kelch motif"/>
    <property type="match status" value="1"/>
</dbReference>
<feature type="signal peptide" evidence="3">
    <location>
        <begin position="1"/>
        <end position="17"/>
    </location>
</feature>